<evidence type="ECO:0000313" key="5">
    <source>
        <dbReference type="EMBL" id="KAL2046099.1"/>
    </source>
</evidence>
<evidence type="ECO:0000259" key="4">
    <source>
        <dbReference type="Pfam" id="PF22890"/>
    </source>
</evidence>
<dbReference type="Pfam" id="PF22890">
    <property type="entry name" value="TPR_EMC2"/>
    <property type="match status" value="1"/>
</dbReference>
<protein>
    <recommendedName>
        <fullName evidence="3">ER membrane protein complex subunit 2</fullName>
    </recommendedName>
</protein>
<sequence>MMSFNSSLRQSNSEALSLSQQTAQYLQKHASTGTSIIPIPFIYHPESTEIWLMYEKLLLSCLRTGDDKAAHLCLEKLIDRFGATNERVMGLRGLYQEAVAKDDAALERILREYDEVLAGDPVNTPVAKRRIALLRSLSRTTDAIDALTELLESSPTDIEAWTELSDLYISQSLLPQAVFCLEEVLLVAPSAWNIHARLGEVLYISATNGNDNVDGKTLAEAMRRFCRSIELCDDYLRGYYGLKLTSDRLLSAFPDDSKATGQIVPAENGELPMPSTTTVRKLNEKATSKLAEITRRAMDQGYNYAEVIAAKELLDKSTQTRQR</sequence>
<comment type="function">
    <text evidence="3">Part of the endoplasmic reticulum membrane protein complex (EMC) that enables the energy-independent insertion into endoplasmic reticulum membranes of newly synthesized membrane proteins.</text>
</comment>
<dbReference type="EMBL" id="JBEFKJ010000004">
    <property type="protein sequence ID" value="KAL2046099.1"/>
    <property type="molecule type" value="Genomic_DNA"/>
</dbReference>
<evidence type="ECO:0000256" key="1">
    <source>
        <dbReference type="ARBA" id="ARBA00022737"/>
    </source>
</evidence>
<reference evidence="5 6" key="1">
    <citation type="submission" date="2024-09" db="EMBL/GenBank/DDBJ databases">
        <title>Rethinking Asexuality: The Enigmatic Case of Functional Sexual Genes in Lepraria (Stereocaulaceae).</title>
        <authorList>
            <person name="Doellman M."/>
            <person name="Sun Y."/>
            <person name="Barcenas-Pena A."/>
            <person name="Lumbsch H.T."/>
            <person name="Grewe F."/>
        </authorList>
    </citation>
    <scope>NUCLEOTIDE SEQUENCE [LARGE SCALE GENOMIC DNA]</scope>
    <source>
        <strain evidence="5 6">Mercado 3170</strain>
    </source>
</reference>
<organism evidence="5 6">
    <name type="scientific">Stereocaulon virgatum</name>
    <dbReference type="NCBI Taxonomy" id="373712"/>
    <lineage>
        <taxon>Eukaryota</taxon>
        <taxon>Fungi</taxon>
        <taxon>Dikarya</taxon>
        <taxon>Ascomycota</taxon>
        <taxon>Pezizomycotina</taxon>
        <taxon>Lecanoromycetes</taxon>
        <taxon>OSLEUM clade</taxon>
        <taxon>Lecanoromycetidae</taxon>
        <taxon>Lecanorales</taxon>
        <taxon>Lecanorineae</taxon>
        <taxon>Stereocaulaceae</taxon>
        <taxon>Stereocaulon</taxon>
    </lineage>
</organism>
<keyword evidence="3" id="KW-0256">Endoplasmic reticulum</keyword>
<keyword evidence="3" id="KW-0472">Membrane</keyword>
<dbReference type="InterPro" id="IPR039856">
    <property type="entry name" value="EMC2-like"/>
</dbReference>
<dbReference type="InterPro" id="IPR055217">
    <property type="entry name" value="TPR_EMC2"/>
</dbReference>
<name>A0ABR4AN32_9LECA</name>
<comment type="similarity">
    <text evidence="3">Belongs to the EMC2 family.</text>
</comment>
<evidence type="ECO:0000313" key="6">
    <source>
        <dbReference type="Proteomes" id="UP001590950"/>
    </source>
</evidence>
<keyword evidence="2" id="KW-0802">TPR repeat</keyword>
<feature type="domain" description="EMC2 TPR-like" evidence="4">
    <location>
        <begin position="111"/>
        <end position="205"/>
    </location>
</feature>
<dbReference type="Proteomes" id="UP001590950">
    <property type="component" value="Unassembled WGS sequence"/>
</dbReference>
<dbReference type="PANTHER" id="PTHR12760">
    <property type="entry name" value="TETRATRICOPEPTIDE REPEAT PROTEIN"/>
    <property type="match status" value="1"/>
</dbReference>
<keyword evidence="6" id="KW-1185">Reference proteome</keyword>
<comment type="caution">
    <text evidence="5">The sequence shown here is derived from an EMBL/GenBank/DDBJ whole genome shotgun (WGS) entry which is preliminary data.</text>
</comment>
<dbReference type="InterPro" id="IPR011990">
    <property type="entry name" value="TPR-like_helical_dom_sf"/>
</dbReference>
<comment type="subcellular location">
    <subcellularLocation>
        <location evidence="3">Endoplasmic reticulum membrane</location>
        <topology evidence="3">Peripheral membrane protein</topology>
        <orientation evidence="3">Cytoplasmic side</orientation>
    </subcellularLocation>
</comment>
<keyword evidence="1" id="KW-0677">Repeat</keyword>
<dbReference type="Gene3D" id="1.25.40.10">
    <property type="entry name" value="Tetratricopeptide repeat domain"/>
    <property type="match status" value="1"/>
</dbReference>
<proteinExistence type="inferred from homology"/>
<evidence type="ECO:0000256" key="2">
    <source>
        <dbReference type="ARBA" id="ARBA00022803"/>
    </source>
</evidence>
<gene>
    <name evidence="5" type="ORF">N7G274_001546</name>
</gene>
<dbReference type="SUPFAM" id="SSF48452">
    <property type="entry name" value="TPR-like"/>
    <property type="match status" value="1"/>
</dbReference>
<accession>A0ABR4AN32</accession>
<comment type="subunit">
    <text evidence="3">Component of the ER membrane protein complex (EMC).</text>
</comment>
<evidence type="ECO:0000256" key="3">
    <source>
        <dbReference type="RuleBase" id="RU367091"/>
    </source>
</evidence>